<dbReference type="EMBL" id="CAJPDR010000338">
    <property type="protein sequence ID" value="CAF9932872.1"/>
    <property type="molecule type" value="Genomic_DNA"/>
</dbReference>
<feature type="compositionally biased region" description="Basic and acidic residues" evidence="1">
    <location>
        <begin position="333"/>
        <end position="349"/>
    </location>
</feature>
<reference evidence="4" key="1">
    <citation type="submission" date="2021-03" db="EMBL/GenBank/DDBJ databases">
        <authorList>
            <person name="Tagirdzhanova G."/>
        </authorList>
    </citation>
    <scope>NUCLEOTIDE SEQUENCE</scope>
</reference>
<dbReference type="Pfam" id="PF12828">
    <property type="entry name" value="PXB"/>
    <property type="match status" value="1"/>
</dbReference>
<feature type="domain" description="PX" evidence="2">
    <location>
        <begin position="376"/>
        <end position="500"/>
    </location>
</feature>
<gene>
    <name evidence="4" type="ORF">ALECFALPRED_005398</name>
</gene>
<feature type="domain" description="PX" evidence="2">
    <location>
        <begin position="163"/>
        <end position="362"/>
    </location>
</feature>
<organism evidence="4 5">
    <name type="scientific">Alectoria fallacina</name>
    <dbReference type="NCBI Taxonomy" id="1903189"/>
    <lineage>
        <taxon>Eukaryota</taxon>
        <taxon>Fungi</taxon>
        <taxon>Dikarya</taxon>
        <taxon>Ascomycota</taxon>
        <taxon>Pezizomycotina</taxon>
        <taxon>Lecanoromycetes</taxon>
        <taxon>OSLEUM clade</taxon>
        <taxon>Lecanoromycetidae</taxon>
        <taxon>Lecanorales</taxon>
        <taxon>Lecanorineae</taxon>
        <taxon>Parmeliaceae</taxon>
        <taxon>Alectoria</taxon>
    </lineage>
</organism>
<evidence type="ECO:0000313" key="4">
    <source>
        <dbReference type="EMBL" id="CAF9932872.1"/>
    </source>
</evidence>
<dbReference type="GO" id="GO:0035091">
    <property type="term" value="F:phosphatidylinositol binding"/>
    <property type="evidence" value="ECO:0007669"/>
    <property type="project" value="TreeGrafter"/>
</dbReference>
<accession>A0A8H3ILY3</accession>
<evidence type="ECO:0000256" key="1">
    <source>
        <dbReference type="SAM" id="MobiDB-lite"/>
    </source>
</evidence>
<sequence>MGSQKLSPRQSHALFDILTHHETYAEIQALKDPKTVSDFEVPGETKKPDSSASPLLQILLHKFVYVLPGLRDVAPDFWTNVKDLVVALAQGNLSESYDKGSIGIRKTLSTATASIVEYVSRGCLGGYPRNSEQKERRYDTSDPDDVVAAWDEFLQQIIYGDMLDRLFAKAAETDRLSDHEPLVQAAHEYAFTILGSFLHYIIVISPRGQSILPLLTKAHNLAPYFMIRQTLKVGNAASMLNGMVKLILAKMNMSTVTSWFGGQASDSGMNLMQQYVEAPQPRHTSVAKEGFRIISTVLSSDSSELKKRASTIEKDKDAPRKEHLALLKAYGSKPDEEQRKDRSESESHPESIVNAILTNTSSAASPSEYQHKLALEYLAIQLAIRDREELIDGLCHHSPDLLTSSIRTVIPAYDPIIRGLHQAYDLSAGISDLENFLNDLIRVSTVKSKTGVSEPPSVEDFCNLLQKHQGSSHRFIHQVLKNNKDLSQRYYDYAVHAARQYRQETECPINDESTGSAAAGDFTPHLESLFSTLSEADRTEVLGEIDNHAEYLFRLNHSSAQSMKTVIHHLTEGESNIQRGPGMYLSRWQTLMDETPITPDTPHGCLRSGKSESVRDATTVDIDGKSKGDAANLENSDTLPPDVSNTVQLLVPELQNVLRGVIGK</sequence>
<evidence type="ECO:0000259" key="3">
    <source>
        <dbReference type="Pfam" id="PF12828"/>
    </source>
</evidence>
<dbReference type="InterPro" id="IPR024555">
    <property type="entry name" value="PX-associated"/>
</dbReference>
<dbReference type="InterPro" id="IPR047168">
    <property type="entry name" value="LEC1-like"/>
</dbReference>
<proteinExistence type="predicted"/>
<protein>
    <submittedName>
        <fullName evidence="4">Uncharacterized protein</fullName>
    </submittedName>
</protein>
<comment type="caution">
    <text evidence="4">The sequence shown here is derived from an EMBL/GenBank/DDBJ whole genome shotgun (WGS) entry which is preliminary data.</text>
</comment>
<dbReference type="InterPro" id="IPR024554">
    <property type="entry name" value="LEC1-like_C"/>
</dbReference>
<evidence type="ECO:0000259" key="2">
    <source>
        <dbReference type="Pfam" id="PF12825"/>
    </source>
</evidence>
<dbReference type="AlphaFoldDB" id="A0A8H3ILY3"/>
<feature type="region of interest" description="Disordered" evidence="1">
    <location>
        <begin position="328"/>
        <end position="350"/>
    </location>
</feature>
<dbReference type="PANTHER" id="PTHR47185">
    <property type="entry name" value="PX DOMAIN-CONTAINING PROTEIN YPR097W"/>
    <property type="match status" value="1"/>
</dbReference>
<feature type="region of interest" description="Disordered" evidence="1">
    <location>
        <begin position="594"/>
        <end position="641"/>
    </location>
</feature>
<dbReference type="Pfam" id="PF12825">
    <property type="entry name" value="DUF3818"/>
    <property type="match status" value="2"/>
</dbReference>
<feature type="domain" description="PX-associated" evidence="3">
    <location>
        <begin position="3"/>
        <end position="121"/>
    </location>
</feature>
<name>A0A8H3ILY3_9LECA</name>
<dbReference type="OrthoDB" id="2117459at2759"/>
<dbReference type="PANTHER" id="PTHR47185:SF2">
    <property type="entry name" value="FUNGAL PROTEIN"/>
    <property type="match status" value="1"/>
</dbReference>
<evidence type="ECO:0000313" key="5">
    <source>
        <dbReference type="Proteomes" id="UP000664203"/>
    </source>
</evidence>
<dbReference type="Proteomes" id="UP000664203">
    <property type="component" value="Unassembled WGS sequence"/>
</dbReference>
<keyword evidence="5" id="KW-1185">Reference proteome</keyword>